<geneLocation type="plasmid" evidence="2 3">
    <name>pBb323S2a</name>
</geneLocation>
<evidence type="ECO:0000313" key="3">
    <source>
        <dbReference type="Proteomes" id="UP000564836"/>
    </source>
</evidence>
<dbReference type="EMBL" id="JACBFH010000004">
    <property type="protein sequence ID" value="NYY96815.1"/>
    <property type="molecule type" value="Genomic_DNA"/>
</dbReference>
<keyword evidence="2" id="KW-0614">Plasmid</keyword>
<dbReference type="EMBL" id="CP088278">
    <property type="protein sequence ID" value="UGX89714.1"/>
    <property type="molecule type" value="Genomic_DNA"/>
</dbReference>
<proteinExistence type="predicted"/>
<evidence type="ECO:0000313" key="1">
    <source>
        <dbReference type="EMBL" id="NYY96815.1"/>
    </source>
</evidence>
<name>A0A7Z0TYC3_9BRAD</name>
<gene>
    <name evidence="2" type="ORF">G6321_00001085</name>
    <name evidence="1" type="ORF">G6321_53980</name>
</gene>
<dbReference type="RefSeq" id="WP_166354170.1">
    <property type="nucleotide sequence ID" value="NZ_CP049700.1"/>
</dbReference>
<dbReference type="InterPro" id="IPR045941">
    <property type="entry name" value="DUF6361"/>
</dbReference>
<accession>A0A7Z0TYC3</accession>
<reference evidence="2 3" key="3">
    <citation type="journal article" date="2022" name="Int. J. Syst. Evol. Microbiol.">
        <title>Strains of Bradyrhizobium barranii sp. nov. associated with legumes native to Canada are symbionts of soybeans and belong to different subspecies (subsp. barranii subsp. nov. and subsp. apii subsp. nov.) and symbiovars (sv. glycinearum and sv. septentrionale).</title>
        <authorList>
            <person name="Bromfield E.S.P."/>
            <person name="Cloutier S."/>
            <person name="Wasai-Hara S."/>
            <person name="Minamisawa K."/>
        </authorList>
    </citation>
    <scope>NUCLEOTIDE SEQUENCE [LARGE SCALE GENOMIC DNA]</scope>
    <source>
        <strain evidence="2 3">323S2</strain>
        <plasmid evidence="3">pBb323S2a</plasmid>
    </source>
</reference>
<reference evidence="2 3" key="1">
    <citation type="journal article" date="2017" name="Syst. Appl. Microbiol.">
        <title>Soybeans inoculated with root zone soils of Canadian native legumes harbour diverse and novel Bradyrhizobium spp. that possess agricultural potential.</title>
        <authorList>
            <person name="Bromfield E.S.P."/>
            <person name="Cloutier S."/>
            <person name="Tambong J.T."/>
            <person name="Tran Thi T.V."/>
        </authorList>
    </citation>
    <scope>NUCLEOTIDE SEQUENCE [LARGE SCALE GENOMIC DNA]</scope>
    <source>
        <strain evidence="2 3">323S2</strain>
    </source>
</reference>
<dbReference type="Pfam" id="PF19888">
    <property type="entry name" value="DUF6361"/>
    <property type="match status" value="1"/>
</dbReference>
<organism evidence="1">
    <name type="scientific">Bradyrhizobium barranii subsp. barranii</name>
    <dbReference type="NCBI Taxonomy" id="2823807"/>
    <lineage>
        <taxon>Bacteria</taxon>
        <taxon>Pseudomonadati</taxon>
        <taxon>Pseudomonadota</taxon>
        <taxon>Alphaproteobacteria</taxon>
        <taxon>Hyphomicrobiales</taxon>
        <taxon>Nitrobacteraceae</taxon>
        <taxon>Bradyrhizobium</taxon>
        <taxon>Bradyrhizobium barranii</taxon>
    </lineage>
</organism>
<sequence length="431" mass="48878">MLAWLDFDSDAMKRAHELLQQFRDARTLDHLRLGGVRDDFANYFFPATSTIMPHARYLVLVPRAFLQLEAQIRKKGCSLQEAVKRLDDIEASQAKELIAELGTRLKKREPDRKDLEGSGIIGWDKIRETNGTEFVSQTPSNSYWASIRKLQIRIPKGSRVNYIRDIMARAKNKSSRSGVPEEESLGLESVIWNKDVLELSKEASACLELSEKQAKFIQRQYVGLNSLMSRLLSAPAKEIKTKADLSEFRYVWDYPLPSGDDPIIESSRRLSALIQGANLLYGTLVANEYGLESHQDFNAWRPALDEWFASPESGLGAKSAKRTEWASISIICKDRYLDIDFLKKIQANLKSAKSPSEFMESCGGLITCRERTVKSVSYRLGRIEGGGMADKKKLRERVIRQPARLTQAPDFRWGMASEFMWNINSGLGVWG</sequence>
<evidence type="ECO:0000313" key="2">
    <source>
        <dbReference type="EMBL" id="UGX89714.1"/>
    </source>
</evidence>
<dbReference type="AlphaFoldDB" id="A0A7Z0TYC3"/>
<dbReference type="Proteomes" id="UP000564836">
    <property type="component" value="Plasmid pBb323S2a"/>
</dbReference>
<reference evidence="1" key="2">
    <citation type="submission" date="2020-06" db="EMBL/GenBank/DDBJ databases">
        <title>Whole Genome Sequence of Bradyrhizobium sp. Strain 323S2.</title>
        <authorList>
            <person name="Bromfield E.S.P."/>
        </authorList>
    </citation>
    <scope>NUCLEOTIDE SEQUENCE [LARGE SCALE GENOMIC DNA]</scope>
    <source>
        <strain evidence="1">323S2</strain>
    </source>
</reference>
<protein>
    <submittedName>
        <fullName evidence="2">DUF6361 family protein</fullName>
    </submittedName>
</protein>